<accession>A0A7Y9XA77</accession>
<dbReference type="InterPro" id="IPR038987">
    <property type="entry name" value="MoeA-like"/>
</dbReference>
<dbReference type="InterPro" id="IPR005110">
    <property type="entry name" value="MoeA_linker/N"/>
</dbReference>
<keyword evidence="5" id="KW-0479">Metal-binding</keyword>
<dbReference type="SMART" id="SM00852">
    <property type="entry name" value="MoCF_biosynth"/>
    <property type="match status" value="1"/>
</dbReference>
<dbReference type="STRING" id="501010.NOSIN_18875"/>
<proteinExistence type="inferred from homology"/>
<organism evidence="9 10">
    <name type="scientific">Nocardiopsis sinuspersici</name>
    <dbReference type="NCBI Taxonomy" id="501010"/>
    <lineage>
        <taxon>Bacteria</taxon>
        <taxon>Bacillati</taxon>
        <taxon>Actinomycetota</taxon>
        <taxon>Actinomycetes</taxon>
        <taxon>Streptosporangiales</taxon>
        <taxon>Nocardiopsidaceae</taxon>
        <taxon>Nocardiopsis</taxon>
    </lineage>
</organism>
<dbReference type="Proteomes" id="UP000189004">
    <property type="component" value="Unassembled WGS sequence"/>
</dbReference>
<evidence type="ECO:0000313" key="11">
    <source>
        <dbReference type="Proteomes" id="UP000584931"/>
    </source>
</evidence>
<dbReference type="InterPro" id="IPR036135">
    <property type="entry name" value="MoeA_linker/N_sf"/>
</dbReference>
<evidence type="ECO:0000313" key="8">
    <source>
        <dbReference type="EMBL" id="NYH52087.1"/>
    </source>
</evidence>
<comment type="function">
    <text evidence="1 5">Catalyzes the insertion of molybdate into adenylated molybdopterin with the concomitant release of AMP.</text>
</comment>
<gene>
    <name evidence="8" type="ORF">HNR06_001676</name>
    <name evidence="9" type="ORF">NOSIN_18875</name>
</gene>
<dbReference type="GO" id="GO:0046872">
    <property type="term" value="F:metal ion binding"/>
    <property type="evidence" value="ECO:0007669"/>
    <property type="project" value="UniProtKB-UniRule"/>
</dbReference>
<dbReference type="Gene3D" id="3.90.105.10">
    <property type="entry name" value="Molybdopterin biosynthesis moea protein, domain 2"/>
    <property type="match status" value="1"/>
</dbReference>
<evidence type="ECO:0000256" key="3">
    <source>
        <dbReference type="ARBA" id="ARBA00022505"/>
    </source>
</evidence>
<dbReference type="Pfam" id="PF03453">
    <property type="entry name" value="MoeA_N"/>
    <property type="match status" value="1"/>
</dbReference>
<name>A0A1V3C4L5_9ACTN</name>
<comment type="catalytic activity">
    <reaction evidence="4">
        <text>adenylyl-molybdopterin + molybdate = Mo-molybdopterin + AMP + H(+)</text>
        <dbReference type="Rhea" id="RHEA:35047"/>
        <dbReference type="ChEBI" id="CHEBI:15378"/>
        <dbReference type="ChEBI" id="CHEBI:36264"/>
        <dbReference type="ChEBI" id="CHEBI:62727"/>
        <dbReference type="ChEBI" id="CHEBI:71302"/>
        <dbReference type="ChEBI" id="CHEBI:456215"/>
        <dbReference type="EC" id="2.10.1.1"/>
    </reaction>
</comment>
<dbReference type="SUPFAM" id="SSF63882">
    <property type="entry name" value="MoeA N-terminal region -like"/>
    <property type="match status" value="1"/>
</dbReference>
<dbReference type="RefSeq" id="WP_236743400.1">
    <property type="nucleotide sequence ID" value="NZ_JACCHL010000001.1"/>
</dbReference>
<dbReference type="EMBL" id="MCOK01000001">
    <property type="protein sequence ID" value="OOC55633.1"/>
    <property type="molecule type" value="Genomic_DNA"/>
</dbReference>
<reference evidence="8 11" key="3">
    <citation type="submission" date="2020-07" db="EMBL/GenBank/DDBJ databases">
        <title>Sequencing the genomes of 1000 actinobacteria strains.</title>
        <authorList>
            <person name="Klenk H.-P."/>
        </authorList>
    </citation>
    <scope>NUCLEOTIDE SEQUENCE [LARGE SCALE GENOMIC DNA]</scope>
    <source>
        <strain evidence="8 11">DSM 45278</strain>
    </source>
</reference>
<feature type="region of interest" description="Disordered" evidence="6">
    <location>
        <begin position="288"/>
        <end position="311"/>
    </location>
</feature>
<dbReference type="InterPro" id="IPR036688">
    <property type="entry name" value="MoeA_C_domain_IV_sf"/>
</dbReference>
<dbReference type="GO" id="GO:0006777">
    <property type="term" value="P:Mo-molybdopterin cofactor biosynthetic process"/>
    <property type="evidence" value="ECO:0007669"/>
    <property type="project" value="UniProtKB-UniRule"/>
</dbReference>
<dbReference type="Pfam" id="PF00994">
    <property type="entry name" value="MoCF_biosynth"/>
    <property type="match status" value="1"/>
</dbReference>
<dbReference type="AlphaFoldDB" id="A0A1V3C4L5"/>
<evidence type="ECO:0000256" key="4">
    <source>
        <dbReference type="ARBA" id="ARBA00047317"/>
    </source>
</evidence>
<evidence type="ECO:0000313" key="10">
    <source>
        <dbReference type="Proteomes" id="UP000189004"/>
    </source>
</evidence>
<keyword evidence="5" id="KW-0501">Molybdenum cofactor biosynthesis</keyword>
<dbReference type="UniPathway" id="UPA00344"/>
<evidence type="ECO:0000256" key="5">
    <source>
        <dbReference type="RuleBase" id="RU365090"/>
    </source>
</evidence>
<keyword evidence="3 5" id="KW-0500">Molybdenum</keyword>
<evidence type="ECO:0000313" key="9">
    <source>
        <dbReference type="EMBL" id="OOC55633.1"/>
    </source>
</evidence>
<dbReference type="InterPro" id="IPR036425">
    <property type="entry name" value="MoaB/Mog-like_dom_sf"/>
</dbReference>
<protein>
    <recommendedName>
        <fullName evidence="5">Molybdopterin molybdenumtransferase</fullName>
        <ecNumber evidence="5">2.10.1.1</ecNumber>
    </recommendedName>
</protein>
<keyword evidence="10" id="KW-1185">Reference proteome</keyword>
<evidence type="ECO:0000256" key="2">
    <source>
        <dbReference type="ARBA" id="ARBA00010763"/>
    </source>
</evidence>
<keyword evidence="5" id="KW-0460">Magnesium</keyword>
<feature type="domain" description="MoaB/Mog" evidence="7">
    <location>
        <begin position="148"/>
        <end position="285"/>
    </location>
</feature>
<dbReference type="PANTHER" id="PTHR10192:SF5">
    <property type="entry name" value="GEPHYRIN"/>
    <property type="match status" value="1"/>
</dbReference>
<evidence type="ECO:0000256" key="1">
    <source>
        <dbReference type="ARBA" id="ARBA00002901"/>
    </source>
</evidence>
<reference evidence="10" key="1">
    <citation type="submission" date="2016-08" db="EMBL/GenBank/DDBJ databases">
        <authorList>
            <person name="Tokovenko B."/>
            <person name="Kalinowski J."/>
        </authorList>
    </citation>
    <scope>NUCLEOTIDE SEQUENCE [LARGE SCALE GENOMIC DNA]</scope>
    <source>
        <strain evidence="10">UTMC102</strain>
    </source>
</reference>
<dbReference type="Gene3D" id="2.170.190.11">
    <property type="entry name" value="Molybdopterin biosynthesis moea protein, domain 3"/>
    <property type="match status" value="1"/>
</dbReference>
<dbReference type="Gene3D" id="2.40.340.10">
    <property type="entry name" value="MoeA, C-terminal, domain IV"/>
    <property type="match status" value="1"/>
</dbReference>
<dbReference type="Proteomes" id="UP000584931">
    <property type="component" value="Unassembled WGS sequence"/>
</dbReference>
<comment type="similarity">
    <text evidence="2 5">Belongs to the MoeA family.</text>
</comment>
<accession>A0A1V3C4L5</accession>
<dbReference type="EMBL" id="JACCHL010000001">
    <property type="protein sequence ID" value="NYH52087.1"/>
    <property type="molecule type" value="Genomic_DNA"/>
</dbReference>
<comment type="cofactor">
    <cofactor evidence="5">
        <name>Mg(2+)</name>
        <dbReference type="ChEBI" id="CHEBI:18420"/>
    </cofactor>
</comment>
<dbReference type="EC" id="2.10.1.1" evidence="5"/>
<sequence>MAEESLADALGSTLGADLVSAVDVPVLDSAAMDGYAVSGEGPWAVLGRSFAGHRGPVARLRRGEAVEIATGAVVPDGTTAVLPHERATVSSGTVYGGAEPGRHVRRRGETTAAGSLVAHRGSPVTPALLGLAASLGLDTLSVLRPLVRVLVTGDEVVRRGTPRPGAVRDAIGPVLPGLAAWAGGRCAPAVPVADRGRDLARELDAAAGSDVVAVCGSSSAGPADHLRTVLAELGAELVVDGVSCRPGHPQMLAVLRSGAVVVGLPGNPGAALAAALTLLVPVLSGRAGRRDPAHTGGRARFAGTTPPHASDTRLVPVRVSRNLAVELPGSGPADLSAAAAADALAVLQPGRAPGRVELVELPR</sequence>
<evidence type="ECO:0000259" key="7">
    <source>
        <dbReference type="SMART" id="SM00852"/>
    </source>
</evidence>
<comment type="pathway">
    <text evidence="5">Cofactor biosynthesis; molybdopterin biosynthesis.</text>
</comment>
<keyword evidence="5 9" id="KW-0808">Transferase</keyword>
<dbReference type="Gene3D" id="3.40.980.10">
    <property type="entry name" value="MoaB/Mog-like domain"/>
    <property type="match status" value="1"/>
</dbReference>
<evidence type="ECO:0000256" key="6">
    <source>
        <dbReference type="SAM" id="MobiDB-lite"/>
    </source>
</evidence>
<reference evidence="9" key="2">
    <citation type="submission" date="2016-08" db="EMBL/GenBank/DDBJ databases">
        <authorList>
            <person name="Seilhamer J.J."/>
        </authorList>
    </citation>
    <scope>NUCLEOTIDE SEQUENCE [LARGE SCALE GENOMIC DNA]</scope>
    <source>
        <strain evidence="9">UTMC102</strain>
    </source>
</reference>
<dbReference type="InterPro" id="IPR001453">
    <property type="entry name" value="MoaB/Mog_dom"/>
</dbReference>
<dbReference type="GO" id="GO:0005829">
    <property type="term" value="C:cytosol"/>
    <property type="evidence" value="ECO:0007669"/>
    <property type="project" value="TreeGrafter"/>
</dbReference>
<dbReference type="PANTHER" id="PTHR10192">
    <property type="entry name" value="MOLYBDOPTERIN BIOSYNTHESIS PROTEIN"/>
    <property type="match status" value="1"/>
</dbReference>
<dbReference type="SUPFAM" id="SSF53218">
    <property type="entry name" value="Molybdenum cofactor biosynthesis proteins"/>
    <property type="match status" value="1"/>
</dbReference>
<comment type="caution">
    <text evidence="9">The sequence shown here is derived from an EMBL/GenBank/DDBJ whole genome shotgun (WGS) entry which is preliminary data.</text>
</comment>
<dbReference type="GO" id="GO:0061599">
    <property type="term" value="F:molybdopterin molybdotransferase activity"/>
    <property type="evidence" value="ECO:0007669"/>
    <property type="project" value="UniProtKB-UniRule"/>
</dbReference>